<keyword evidence="1" id="KW-0732">Signal</keyword>
<proteinExistence type="predicted"/>
<protein>
    <submittedName>
        <fullName evidence="4">PHB depolymerase family esterase</fullName>
    </submittedName>
</protein>
<dbReference type="InterPro" id="IPR029058">
    <property type="entry name" value="AB_hydrolase_fold"/>
</dbReference>
<feature type="transmembrane region" description="Helical" evidence="3">
    <location>
        <begin position="121"/>
        <end position="141"/>
    </location>
</feature>
<organism evidence="4 5">
    <name type="scientific">Ectobacillus antri</name>
    <dbReference type="NCBI Taxonomy" id="2486280"/>
    <lineage>
        <taxon>Bacteria</taxon>
        <taxon>Bacillati</taxon>
        <taxon>Bacillota</taxon>
        <taxon>Bacilli</taxon>
        <taxon>Bacillales</taxon>
        <taxon>Bacillaceae</taxon>
        <taxon>Ectobacillus</taxon>
    </lineage>
</organism>
<name>A0ABT6H2R4_9BACI</name>
<sequence length="301" mass="33841">MINEEERSSRLSRNFMERIYRGRKYRLYIPENCTYPSPLIVMLHGCTQDSVQFAASTNMNELAEKEKFFVMYPEQTSGANPNKCWNWFDTAHQTREKGEPALIAGMVEDVKRDYDIAHNKVFVAGLSAGGAMSAILGVVYADVFTAIAVCAGLEYKAAPSILHAYGAMRRGGPLPAQQGDLAYAAMGIKKVIPAIVFHGMADRTVYPCNGHQVAMQWVRTNCNNSKHRILPPETTIYPVEDGYPYTHTVYRDSTGRSIVEQYMIENMGHVWPGGNKIESFTDEKGPDATQIIWEFFKKAFL</sequence>
<keyword evidence="5" id="KW-1185">Reference proteome</keyword>
<reference evidence="4 5" key="1">
    <citation type="submission" date="2023-04" db="EMBL/GenBank/DDBJ databases">
        <title>Ectobacillus antri isolated from activated sludge.</title>
        <authorList>
            <person name="Yan P."/>
            <person name="Liu X."/>
        </authorList>
    </citation>
    <scope>NUCLEOTIDE SEQUENCE [LARGE SCALE GENOMIC DNA]</scope>
    <source>
        <strain evidence="4 5">C18H</strain>
    </source>
</reference>
<evidence type="ECO:0000256" key="1">
    <source>
        <dbReference type="ARBA" id="ARBA00022729"/>
    </source>
</evidence>
<dbReference type="NCBIfam" id="TIGR01840">
    <property type="entry name" value="esterase_phb"/>
    <property type="match status" value="1"/>
</dbReference>
<evidence type="ECO:0000313" key="5">
    <source>
        <dbReference type="Proteomes" id="UP001218246"/>
    </source>
</evidence>
<dbReference type="SUPFAM" id="SSF53474">
    <property type="entry name" value="alpha/beta-Hydrolases"/>
    <property type="match status" value="2"/>
</dbReference>
<keyword evidence="3" id="KW-0812">Transmembrane</keyword>
<dbReference type="Proteomes" id="UP001218246">
    <property type="component" value="Unassembled WGS sequence"/>
</dbReference>
<comment type="caution">
    <text evidence="4">The sequence shown here is derived from an EMBL/GenBank/DDBJ whole genome shotgun (WGS) entry which is preliminary data.</text>
</comment>
<gene>
    <name evidence="4" type="ORF">P6P90_02730</name>
</gene>
<dbReference type="PANTHER" id="PTHR43037">
    <property type="entry name" value="UNNAMED PRODUCT-RELATED"/>
    <property type="match status" value="1"/>
</dbReference>
<dbReference type="RefSeq" id="WP_124564009.1">
    <property type="nucleotide sequence ID" value="NZ_JARRRY010000001.1"/>
</dbReference>
<dbReference type="InterPro" id="IPR050955">
    <property type="entry name" value="Plant_Biomass_Hydrol_Est"/>
</dbReference>
<dbReference type="InterPro" id="IPR010126">
    <property type="entry name" value="Esterase_phb"/>
</dbReference>
<dbReference type="Gene3D" id="3.40.50.1820">
    <property type="entry name" value="alpha/beta hydrolase"/>
    <property type="match status" value="1"/>
</dbReference>
<keyword evidence="3" id="KW-0472">Membrane</keyword>
<dbReference type="Pfam" id="PF10503">
    <property type="entry name" value="Esterase_PHB"/>
    <property type="match status" value="1"/>
</dbReference>
<accession>A0ABT6H2R4</accession>
<evidence type="ECO:0000313" key="4">
    <source>
        <dbReference type="EMBL" id="MDG5752915.1"/>
    </source>
</evidence>
<evidence type="ECO:0000256" key="2">
    <source>
        <dbReference type="ARBA" id="ARBA00022801"/>
    </source>
</evidence>
<evidence type="ECO:0000256" key="3">
    <source>
        <dbReference type="SAM" id="Phobius"/>
    </source>
</evidence>
<keyword evidence="3" id="KW-1133">Transmembrane helix</keyword>
<dbReference type="PANTHER" id="PTHR43037:SF1">
    <property type="entry name" value="BLL1128 PROTEIN"/>
    <property type="match status" value="1"/>
</dbReference>
<dbReference type="EMBL" id="JARULN010000001">
    <property type="protein sequence ID" value="MDG5752915.1"/>
    <property type="molecule type" value="Genomic_DNA"/>
</dbReference>
<keyword evidence="2" id="KW-0378">Hydrolase</keyword>